<accession>A0A0Q2RJJ7</accession>
<protein>
    <recommendedName>
        <fullName evidence="3">HK97 gp10 family phage protein</fullName>
    </recommendedName>
</protein>
<evidence type="ECO:0000313" key="1">
    <source>
        <dbReference type="EMBL" id="KQH75595.1"/>
    </source>
</evidence>
<proteinExistence type="predicted"/>
<dbReference type="AlphaFoldDB" id="A0A0Q2RJJ7"/>
<evidence type="ECO:0000313" key="2">
    <source>
        <dbReference type="Proteomes" id="UP000051677"/>
    </source>
</evidence>
<comment type="caution">
    <text evidence="1">The sequence shown here is derived from an EMBL/GenBank/DDBJ whole genome shotgun (WGS) entry which is preliminary data.</text>
</comment>
<sequence length="113" mass="12846">MAKLSDFIPQSEIDDYLKSAEVMREKLALADAVVDYARSISPEDTGKYKRDTKIRRRGQTGVSVEWTDPVSNIIEYGSEDTPEFAVRAKTVAHFVGQGADLRTGNKRQKRRRR</sequence>
<evidence type="ECO:0008006" key="3">
    <source>
        <dbReference type="Google" id="ProtNLM"/>
    </source>
</evidence>
<dbReference type="OrthoDB" id="4471763at2"/>
<organism evidence="1 2">
    <name type="scientific">Mycobacterium gordonae</name>
    <dbReference type="NCBI Taxonomy" id="1778"/>
    <lineage>
        <taxon>Bacteria</taxon>
        <taxon>Bacillati</taxon>
        <taxon>Actinomycetota</taxon>
        <taxon>Actinomycetes</taxon>
        <taxon>Mycobacteriales</taxon>
        <taxon>Mycobacteriaceae</taxon>
        <taxon>Mycobacterium</taxon>
    </lineage>
</organism>
<dbReference type="RefSeq" id="WP_055581449.1">
    <property type="nucleotide sequence ID" value="NZ_LKTM01000372.1"/>
</dbReference>
<dbReference type="EMBL" id="LKTM01000372">
    <property type="protein sequence ID" value="KQH75595.1"/>
    <property type="molecule type" value="Genomic_DNA"/>
</dbReference>
<gene>
    <name evidence="1" type="ORF">AO501_25295</name>
</gene>
<reference evidence="1 2" key="1">
    <citation type="submission" date="2015-10" db="EMBL/GenBank/DDBJ databases">
        <title>Mycobacterium gordonae draft genome assembly.</title>
        <authorList>
            <person name="Ustinova V."/>
            <person name="Smirnova T."/>
            <person name="Blagodatskikh K."/>
            <person name="Varlamov D."/>
            <person name="Larionova E."/>
            <person name="Chernousova L."/>
        </authorList>
    </citation>
    <scope>NUCLEOTIDE SEQUENCE [LARGE SCALE GENOMIC DNA]</scope>
    <source>
        <strain evidence="1 2">CTRI 14-8773</strain>
    </source>
</reference>
<name>A0A0Q2RJJ7_MYCGO</name>
<dbReference type="Proteomes" id="UP000051677">
    <property type="component" value="Unassembled WGS sequence"/>
</dbReference>